<name>A0A2M6K8F1_9BACT</name>
<feature type="transmembrane region" description="Helical" evidence="1">
    <location>
        <begin position="372"/>
        <end position="395"/>
    </location>
</feature>
<evidence type="ECO:0000256" key="1">
    <source>
        <dbReference type="SAM" id="Phobius"/>
    </source>
</evidence>
<evidence type="ECO:0000313" key="3">
    <source>
        <dbReference type="Proteomes" id="UP000230869"/>
    </source>
</evidence>
<proteinExistence type="predicted"/>
<dbReference type="AlphaFoldDB" id="A0A2M6K8F1"/>
<evidence type="ECO:0000313" key="2">
    <source>
        <dbReference type="EMBL" id="PIR12856.1"/>
    </source>
</evidence>
<gene>
    <name evidence="2" type="ORF">COV49_04045</name>
</gene>
<feature type="transmembrane region" description="Helical" evidence="1">
    <location>
        <begin position="338"/>
        <end position="360"/>
    </location>
</feature>
<keyword evidence="1" id="KW-1133">Transmembrane helix</keyword>
<dbReference type="EMBL" id="PCWW01000069">
    <property type="protein sequence ID" value="PIR12856.1"/>
    <property type="molecule type" value="Genomic_DNA"/>
</dbReference>
<keyword evidence="1" id="KW-0812">Transmembrane</keyword>
<organism evidence="2 3">
    <name type="scientific">Candidatus Falkowbacteria bacterium CG11_big_fil_rev_8_21_14_0_20_39_10</name>
    <dbReference type="NCBI Taxonomy" id="1974570"/>
    <lineage>
        <taxon>Bacteria</taxon>
        <taxon>Candidatus Falkowiibacteriota</taxon>
    </lineage>
</organism>
<keyword evidence="1" id="KW-0472">Membrane</keyword>
<feature type="transmembrane region" description="Helical" evidence="1">
    <location>
        <begin position="435"/>
        <end position="458"/>
    </location>
</feature>
<reference evidence="2 3" key="1">
    <citation type="submission" date="2017-09" db="EMBL/GenBank/DDBJ databases">
        <title>Depth-based differentiation of microbial function through sediment-hosted aquifers and enrichment of novel symbionts in the deep terrestrial subsurface.</title>
        <authorList>
            <person name="Probst A.J."/>
            <person name="Ladd B."/>
            <person name="Jarett J.K."/>
            <person name="Geller-Mcgrath D.E."/>
            <person name="Sieber C.M."/>
            <person name="Emerson J.B."/>
            <person name="Anantharaman K."/>
            <person name="Thomas B.C."/>
            <person name="Malmstrom R."/>
            <person name="Stieglmeier M."/>
            <person name="Klingl A."/>
            <person name="Woyke T."/>
            <person name="Ryan C.M."/>
            <person name="Banfield J.F."/>
        </authorList>
    </citation>
    <scope>NUCLEOTIDE SEQUENCE [LARGE SCALE GENOMIC DNA]</scope>
    <source>
        <strain evidence="2">CG11_big_fil_rev_8_21_14_0_20_39_10</strain>
    </source>
</reference>
<accession>A0A2M6K8F1</accession>
<comment type="caution">
    <text evidence="2">The sequence shown here is derived from an EMBL/GenBank/DDBJ whole genome shotgun (WGS) entry which is preliminary data.</text>
</comment>
<dbReference type="Proteomes" id="UP000230869">
    <property type="component" value="Unassembled WGS sequence"/>
</dbReference>
<feature type="transmembrane region" description="Helical" evidence="1">
    <location>
        <begin position="464"/>
        <end position="482"/>
    </location>
</feature>
<protein>
    <submittedName>
        <fullName evidence="2">Uncharacterized protein</fullName>
    </submittedName>
</protein>
<sequence length="565" mass="65302">MVSPNINKKQISGLAINDNTKKLFQVIYQSQNKEEKYSGDTPKIKVSSIISKMAFYYEKIRNSVDYKEEYLLRKNAIERILKRQIVIEGVIRVSKSDEIAKMLLIELIRAGYLPNDEIPEKKIDEIGQIMEKYIKLKNYSLARISPGAKFMSGDVISANDDLRERAGFMNWIIALAASEIEENLGLDKEKQVAVSNMYDTLSQIIKLPADLPYDKDLEIQIYLGIHRNYLKFDKSMLEFIVFKYYNVNWKKPKDEEIAQIAANLTALMAAIDRQMNHALAKQLNKIILKYSVFFSILSEVVENDPTGVYSNIKNDPKAFPRQIKNVCAKKYKEKKSKLWRAAVRSIIYIFLTKSIFAFILEVPAIKWFGEEVNLTALAINVTFPALLLFVIVFLTRVPTEDNTEKIAEGIEEIIFEGKAPQESFVLKKPIKRSGLTNLVFGLIYAFTFFLSFGTVVWALDRIGFNWVSTIIFLFFLALVSFFSIRIRKGIKELAVIEPKENIFSFLIDFFYVPIVSVGKWLSEKFSQINLFVFILDFIIEAPFKIFVEIAEDWTKYVRERKEEIV</sequence>